<proteinExistence type="predicted"/>
<dbReference type="RefSeq" id="WP_099017588.1">
    <property type="nucleotide sequence ID" value="NZ_NIHB01000001.1"/>
</dbReference>
<feature type="transmembrane region" description="Helical" evidence="1">
    <location>
        <begin position="42"/>
        <end position="64"/>
    </location>
</feature>
<dbReference type="AlphaFoldDB" id="A0A4R6XUW4"/>
<dbReference type="Gene3D" id="3.40.720.10">
    <property type="entry name" value="Alkaline Phosphatase, subunit A"/>
    <property type="match status" value="1"/>
</dbReference>
<keyword evidence="1" id="KW-0472">Membrane</keyword>
<evidence type="ECO:0008006" key="4">
    <source>
        <dbReference type="Google" id="ProtNLM"/>
    </source>
</evidence>
<dbReference type="SUPFAM" id="SSF53649">
    <property type="entry name" value="Alkaline phosphatase-like"/>
    <property type="match status" value="1"/>
</dbReference>
<evidence type="ECO:0000313" key="3">
    <source>
        <dbReference type="Proteomes" id="UP000295724"/>
    </source>
</evidence>
<organism evidence="2 3">
    <name type="scientific">Marinicella litoralis</name>
    <dbReference type="NCBI Taxonomy" id="644220"/>
    <lineage>
        <taxon>Bacteria</taxon>
        <taxon>Pseudomonadati</taxon>
        <taxon>Pseudomonadota</taxon>
        <taxon>Gammaproteobacteria</taxon>
        <taxon>Lysobacterales</taxon>
        <taxon>Marinicellaceae</taxon>
        <taxon>Marinicella</taxon>
    </lineage>
</organism>
<feature type="transmembrane region" description="Helical" evidence="1">
    <location>
        <begin position="135"/>
        <end position="157"/>
    </location>
</feature>
<reference evidence="2 3" key="1">
    <citation type="submission" date="2019-03" db="EMBL/GenBank/DDBJ databases">
        <title>Genomic Encyclopedia of Type Strains, Phase IV (KMG-IV): sequencing the most valuable type-strain genomes for metagenomic binning, comparative biology and taxonomic classification.</title>
        <authorList>
            <person name="Goeker M."/>
        </authorList>
    </citation>
    <scope>NUCLEOTIDE SEQUENCE [LARGE SCALE GENOMIC DNA]</scope>
    <source>
        <strain evidence="2 3">DSM 25488</strain>
    </source>
</reference>
<name>A0A4R6XUW4_9GAMM</name>
<dbReference type="PANTHER" id="PTHR43751">
    <property type="entry name" value="SULFATASE"/>
    <property type="match status" value="1"/>
</dbReference>
<comment type="caution">
    <text evidence="2">The sequence shown here is derived from an EMBL/GenBank/DDBJ whole genome shotgun (WGS) entry which is preliminary data.</text>
</comment>
<protein>
    <recommendedName>
        <fullName evidence="4">Sulfatase N-terminal domain-containing protein</fullName>
    </recommendedName>
</protein>
<accession>A0A4R6XUW4</accession>
<dbReference type="EMBL" id="SNZB01000001">
    <property type="protein sequence ID" value="TDR23802.1"/>
    <property type="molecule type" value="Genomic_DNA"/>
</dbReference>
<keyword evidence="1" id="KW-0812">Transmembrane</keyword>
<evidence type="ECO:0000256" key="1">
    <source>
        <dbReference type="SAM" id="Phobius"/>
    </source>
</evidence>
<dbReference type="InterPro" id="IPR017850">
    <property type="entry name" value="Alkaline_phosphatase_core_sf"/>
</dbReference>
<feature type="transmembrane region" description="Helical" evidence="1">
    <location>
        <begin position="108"/>
        <end position="128"/>
    </location>
</feature>
<dbReference type="Proteomes" id="UP000295724">
    <property type="component" value="Unassembled WGS sequence"/>
</dbReference>
<dbReference type="PANTHER" id="PTHR43751:SF3">
    <property type="entry name" value="SULFATASE N-TERMINAL DOMAIN-CONTAINING PROTEIN"/>
    <property type="match status" value="1"/>
</dbReference>
<evidence type="ECO:0000313" key="2">
    <source>
        <dbReference type="EMBL" id="TDR23802.1"/>
    </source>
</evidence>
<dbReference type="OrthoDB" id="1814621at2"/>
<keyword evidence="1" id="KW-1133">Transmembrane helix</keyword>
<gene>
    <name evidence="2" type="ORF">C8D91_0668</name>
</gene>
<sequence length="870" mass="99276">MNRKKQLFAAFVLVLSQVLILFPVITWTQNQFNINTPFIEGLSLLFIVLVSVLLISTILTWVVPKFLREKLLSLMVLLTLFVFIQQNILVSDYGVLDGKEIHFSEAGWISWVEFAMWGFGLFVLIFLNKKVLKHASLILTFSGLASVAVTFSSLFSYDFAGNSRSFAISEKQKFDYSKNKNILVFLLDGFQSDLFTQIIEDEPEIKSEFSGFDYYPNTTAVFSKTYPTIPLLLTGKTYQKKQGIHEFLVSAYQESLLTDLIDAGWHVGLFPHIKKLLPVKNNIMSNAIDENGWPEIIKNYSQTLDLSLLRTVPHLIKPSVYNQGKMLLQKPAAQFIEQQKWFDDPLTTLHKMPKVNNHQGLNFLANLKQHGSTSQDRPTFMFYHLMMPHSPFLLDRNLSPVENLHNFNAYHDYAYASLRLMIAYLKELKALGIYDQSAIMIMADHGGGEYTNLKFDSDINSFIPVNNHGYEKASAKPLMLVKDFQANGTFSVSQKPVSLLDVMPTLADFSGLPFEADGLPIKLIKENQARERFFYYYNFTGFDSKYLQDFNIFQIKGHVNDEASWRHKGILTVSDVAKVKNNEAYHLNQIIRFGTDIKQDADHSNRFITSKNPLYNNSSLTLNQTKTKLTIPMASPLIQGDTYQLILNMSSKEQTQSLRVKFNDDWSNPVSVEGESMDYHIPFIFRGSDLKKLDITIDQMKDKVDASIRVSKLLLKKINVVGLNSDGTDLFFDFSEDISAIHPEGFWSAEKWGRWTAKEESSVLFLGTKDFCHNKTVQLNVLKFQVGVIIDQFKVFLNDQKLTLLNKKTSNQGIQLTYDCPITFNHTSNLIKLTFETNTTLAPSEISNSKDVRKLGMGIRNFAIKNNQLN</sequence>
<keyword evidence="3" id="KW-1185">Reference proteome</keyword>
<dbReference type="InterPro" id="IPR052701">
    <property type="entry name" value="GAG_Ulvan_Degrading_Sulfatases"/>
</dbReference>
<feature type="transmembrane region" description="Helical" evidence="1">
    <location>
        <begin position="71"/>
        <end position="88"/>
    </location>
</feature>